<dbReference type="Gene3D" id="2.60.120.560">
    <property type="entry name" value="Exo-inulinase, domain 1"/>
    <property type="match status" value="2"/>
</dbReference>
<comment type="caution">
    <text evidence="1">The sequence shown here is derived from an EMBL/GenBank/DDBJ whole genome shotgun (WGS) entry which is preliminary data.</text>
</comment>
<dbReference type="RefSeq" id="WP_203168070.1">
    <property type="nucleotide sequence ID" value="NZ_JAEVLS010000003.1"/>
</dbReference>
<dbReference type="InterPro" id="IPR013320">
    <property type="entry name" value="ConA-like_dom_sf"/>
</dbReference>
<dbReference type="Proteomes" id="UP000661077">
    <property type="component" value="Unassembled WGS sequence"/>
</dbReference>
<dbReference type="PANTHER" id="PTHR36220:SF1">
    <property type="entry name" value="GAMMA TUBULIN COMPLEX COMPONENT C-TERMINAL DOMAIN-CONTAINING PROTEIN"/>
    <property type="match status" value="1"/>
</dbReference>
<evidence type="ECO:0000313" key="1">
    <source>
        <dbReference type="EMBL" id="MBM0105999.1"/>
    </source>
</evidence>
<keyword evidence="2" id="KW-1185">Reference proteome</keyword>
<dbReference type="EMBL" id="JAEVLS010000003">
    <property type="protein sequence ID" value="MBM0105999.1"/>
    <property type="molecule type" value="Genomic_DNA"/>
</dbReference>
<proteinExistence type="predicted"/>
<dbReference type="PANTHER" id="PTHR36220">
    <property type="entry name" value="UNNAMED PRODUCT"/>
    <property type="match status" value="1"/>
</dbReference>
<evidence type="ECO:0000313" key="2">
    <source>
        <dbReference type="Proteomes" id="UP000661077"/>
    </source>
</evidence>
<name>A0ABS1WYD7_9GAMM</name>
<gene>
    <name evidence="1" type="ORF">JM946_14800</name>
</gene>
<dbReference type="SUPFAM" id="SSF49899">
    <property type="entry name" value="Concanavalin A-like lectins/glucanases"/>
    <property type="match status" value="1"/>
</dbReference>
<protein>
    <recommendedName>
        <fullName evidence="3">3-keto-disaccharide hydrolase domain-containing protein</fullName>
    </recommendedName>
</protein>
<organism evidence="1 2">
    <name type="scientific">Steroidobacter gossypii</name>
    <dbReference type="NCBI Taxonomy" id="2805490"/>
    <lineage>
        <taxon>Bacteria</taxon>
        <taxon>Pseudomonadati</taxon>
        <taxon>Pseudomonadota</taxon>
        <taxon>Gammaproteobacteria</taxon>
        <taxon>Steroidobacterales</taxon>
        <taxon>Steroidobacteraceae</taxon>
        <taxon>Steroidobacter</taxon>
    </lineage>
</organism>
<evidence type="ECO:0008006" key="3">
    <source>
        <dbReference type="Google" id="ProtNLM"/>
    </source>
</evidence>
<reference evidence="1 2" key="1">
    <citation type="journal article" date="2021" name="Int. J. Syst. Evol. Microbiol.">
        <title>Steroidobacter gossypii sp. nov., isolated from soil of cotton cropping field.</title>
        <authorList>
            <person name="Huang R."/>
            <person name="Yang S."/>
            <person name="Zhen C."/>
            <person name="Liu W."/>
        </authorList>
    </citation>
    <scope>NUCLEOTIDE SEQUENCE [LARGE SCALE GENOMIC DNA]</scope>
    <source>
        <strain evidence="1 2">S1-65</strain>
    </source>
</reference>
<accession>A0ABS1WYD7</accession>
<sequence length="732" mass="77933">MRQQFRTAPGWALALFFTIVAGFGGLAHARPLVLEEQATVTLPDPSWQCCGSVALGENILIVTASRPGDPGGDPGSIEQAAFAFERNSAGQWQYVTQLAAVIQDRIGHITPISVALDGSIAAVAFGRVLFFERTATGWISIPSTAGASNSLDIEADAGRFLVSDGGCGYYGRLIERQADGSFAIVQDFTGAMHPDGCDDEFYGREVDISGNRVVVGGPQAYLFTNTSGANWERMLVPTPTVSPSGLGENEYVALSDDTLLIGAPPTAGGPYVFLPPYQQSSGNLLRPDALRAGRTGNLVLNNGVALVPSFDDPERAAFAGSIAVFTSSDNQNFSYSAKLVTSDTQVNGFGGGDVDIHGRTVVASAGGGVYLFELPADLSQPAVIADDFGDGNASTWTPIAGSGFTVVSSGGTYVYRQSSLAGAAASSPTGMDWANQSIQADVKPTAFNGSDRWFGLTVRQTDVGNYYYVTMRSTNSVQLRKLVNGAIVTLDTASFPVTLGRTYNLRLEAIGTLVRVFIDGNEVLRASDTSHSSGRAGLYTYKTSADFDNVIVTPSPQTTLFSDDFDSRGILDPFWQPQTGTWALANDSSVVFAQTSLAGGARAIVGVAADDQILQARAKPTSFTTTGERWFGLITRFVDDQNYYYVTARNNNTISLRKLVNGVTTVLDSAPLQVTLGTWYSLRMEAIGSSLRLYVNGRLMLEANDTSHARGSHGLAAFKTAVRYDDINIRQP</sequence>